<name>A0ABT8R300_9BACT</name>
<gene>
    <name evidence="9" type="ORF">Q0590_09540</name>
</gene>
<evidence type="ECO:0000259" key="8">
    <source>
        <dbReference type="PROSITE" id="PS50113"/>
    </source>
</evidence>
<keyword evidence="5 9" id="KW-0418">Kinase</keyword>
<keyword evidence="10" id="KW-1185">Reference proteome</keyword>
<feature type="domain" description="PAC" evidence="8">
    <location>
        <begin position="96"/>
        <end position="147"/>
    </location>
</feature>
<dbReference type="Pfam" id="PF08447">
    <property type="entry name" value="PAS_3"/>
    <property type="match status" value="1"/>
</dbReference>
<evidence type="ECO:0000256" key="5">
    <source>
        <dbReference type="ARBA" id="ARBA00022777"/>
    </source>
</evidence>
<dbReference type="CDD" id="cd00130">
    <property type="entry name" value="PAS"/>
    <property type="match status" value="1"/>
</dbReference>
<keyword evidence="3" id="KW-0597">Phosphoprotein</keyword>
<dbReference type="NCBIfam" id="TIGR00229">
    <property type="entry name" value="sensory_box"/>
    <property type="match status" value="1"/>
</dbReference>
<dbReference type="PROSITE" id="PS50109">
    <property type="entry name" value="HIS_KIN"/>
    <property type="match status" value="1"/>
</dbReference>
<accession>A0ABT8R300</accession>
<comment type="catalytic activity">
    <reaction evidence="1">
        <text>ATP + protein L-histidine = ADP + protein N-phospho-L-histidine.</text>
        <dbReference type="EC" id="2.7.13.3"/>
    </reaction>
</comment>
<dbReference type="PANTHER" id="PTHR42878">
    <property type="entry name" value="TWO-COMPONENT HISTIDINE KINASE"/>
    <property type="match status" value="1"/>
</dbReference>
<dbReference type="SUPFAM" id="SSF55874">
    <property type="entry name" value="ATPase domain of HSP90 chaperone/DNA topoisomerase II/histidine kinase"/>
    <property type="match status" value="1"/>
</dbReference>
<dbReference type="EMBL" id="JAUKPO010000004">
    <property type="protein sequence ID" value="MDO1446491.1"/>
    <property type="molecule type" value="Genomic_DNA"/>
</dbReference>
<dbReference type="SUPFAM" id="SSF55785">
    <property type="entry name" value="PYP-like sensor domain (PAS domain)"/>
    <property type="match status" value="1"/>
</dbReference>
<dbReference type="RefSeq" id="WP_302037295.1">
    <property type="nucleotide sequence ID" value="NZ_JAUKPO010000004.1"/>
</dbReference>
<dbReference type="InterPro" id="IPR035965">
    <property type="entry name" value="PAS-like_dom_sf"/>
</dbReference>
<evidence type="ECO:0000313" key="10">
    <source>
        <dbReference type="Proteomes" id="UP001168528"/>
    </source>
</evidence>
<keyword evidence="6" id="KW-0472">Membrane</keyword>
<dbReference type="InterPro" id="IPR000014">
    <property type="entry name" value="PAS"/>
</dbReference>
<dbReference type="Pfam" id="PF02518">
    <property type="entry name" value="HATPase_c"/>
    <property type="match status" value="1"/>
</dbReference>
<dbReference type="CDD" id="cd00075">
    <property type="entry name" value="HATPase"/>
    <property type="match status" value="1"/>
</dbReference>
<proteinExistence type="predicted"/>
<dbReference type="InterPro" id="IPR004358">
    <property type="entry name" value="Sig_transdc_His_kin-like_C"/>
</dbReference>
<dbReference type="Gene3D" id="3.30.565.10">
    <property type="entry name" value="Histidine kinase-like ATPase, C-terminal domain"/>
    <property type="match status" value="1"/>
</dbReference>
<dbReference type="InterPro" id="IPR036097">
    <property type="entry name" value="HisK_dim/P_sf"/>
</dbReference>
<evidence type="ECO:0000256" key="1">
    <source>
        <dbReference type="ARBA" id="ARBA00000085"/>
    </source>
</evidence>
<dbReference type="Gene3D" id="3.30.450.20">
    <property type="entry name" value="PAS domain"/>
    <property type="match status" value="1"/>
</dbReference>
<dbReference type="InterPro" id="IPR036890">
    <property type="entry name" value="HATPase_C_sf"/>
</dbReference>
<evidence type="ECO:0000259" key="7">
    <source>
        <dbReference type="PROSITE" id="PS50109"/>
    </source>
</evidence>
<dbReference type="InterPro" id="IPR003594">
    <property type="entry name" value="HATPase_dom"/>
</dbReference>
<dbReference type="SUPFAM" id="SSF47384">
    <property type="entry name" value="Homodimeric domain of signal transducing histidine kinase"/>
    <property type="match status" value="1"/>
</dbReference>
<dbReference type="PRINTS" id="PR00344">
    <property type="entry name" value="BCTRLSENSOR"/>
</dbReference>
<dbReference type="Proteomes" id="UP001168528">
    <property type="component" value="Unassembled WGS sequence"/>
</dbReference>
<evidence type="ECO:0000256" key="6">
    <source>
        <dbReference type="ARBA" id="ARBA00023136"/>
    </source>
</evidence>
<evidence type="ECO:0000256" key="3">
    <source>
        <dbReference type="ARBA" id="ARBA00022553"/>
    </source>
</evidence>
<feature type="domain" description="Histidine kinase" evidence="7">
    <location>
        <begin position="158"/>
        <end position="374"/>
    </location>
</feature>
<dbReference type="PROSITE" id="PS50113">
    <property type="entry name" value="PAC"/>
    <property type="match status" value="1"/>
</dbReference>
<evidence type="ECO:0000313" key="9">
    <source>
        <dbReference type="EMBL" id="MDO1446491.1"/>
    </source>
</evidence>
<dbReference type="InterPro" id="IPR005467">
    <property type="entry name" value="His_kinase_dom"/>
</dbReference>
<dbReference type="InterPro" id="IPR050351">
    <property type="entry name" value="BphY/WalK/GraS-like"/>
</dbReference>
<dbReference type="Gene3D" id="1.10.287.130">
    <property type="match status" value="1"/>
</dbReference>
<dbReference type="InterPro" id="IPR003661">
    <property type="entry name" value="HisK_dim/P_dom"/>
</dbReference>
<evidence type="ECO:0000256" key="2">
    <source>
        <dbReference type="ARBA" id="ARBA00012438"/>
    </source>
</evidence>
<dbReference type="SMART" id="SM00387">
    <property type="entry name" value="HATPase_c"/>
    <property type="match status" value="1"/>
</dbReference>
<dbReference type="GO" id="GO:0016301">
    <property type="term" value="F:kinase activity"/>
    <property type="evidence" value="ECO:0007669"/>
    <property type="project" value="UniProtKB-KW"/>
</dbReference>
<protein>
    <recommendedName>
        <fullName evidence="2">histidine kinase</fullName>
        <ecNumber evidence="2">2.7.13.3</ecNumber>
    </recommendedName>
</protein>
<dbReference type="PANTHER" id="PTHR42878:SF12">
    <property type="entry name" value="SENSOR HISTIDINE KINASE YCBM"/>
    <property type="match status" value="1"/>
</dbReference>
<reference evidence="9" key="1">
    <citation type="submission" date="2023-07" db="EMBL/GenBank/DDBJ databases">
        <title>The genome sequence of Rhodocytophaga aerolata KACC 12507.</title>
        <authorList>
            <person name="Zhang X."/>
        </authorList>
    </citation>
    <scope>NUCLEOTIDE SEQUENCE</scope>
    <source>
        <strain evidence="9">KACC 12507</strain>
    </source>
</reference>
<dbReference type="EC" id="2.7.13.3" evidence="2"/>
<evidence type="ECO:0000256" key="4">
    <source>
        <dbReference type="ARBA" id="ARBA00022679"/>
    </source>
</evidence>
<keyword evidence="4" id="KW-0808">Transferase</keyword>
<organism evidence="9 10">
    <name type="scientific">Rhodocytophaga aerolata</name>
    <dbReference type="NCBI Taxonomy" id="455078"/>
    <lineage>
        <taxon>Bacteria</taxon>
        <taxon>Pseudomonadati</taxon>
        <taxon>Bacteroidota</taxon>
        <taxon>Cytophagia</taxon>
        <taxon>Cytophagales</taxon>
        <taxon>Rhodocytophagaceae</taxon>
        <taxon>Rhodocytophaga</taxon>
    </lineage>
</organism>
<dbReference type="InterPro" id="IPR000700">
    <property type="entry name" value="PAS-assoc_C"/>
</dbReference>
<dbReference type="CDD" id="cd00082">
    <property type="entry name" value="HisKA"/>
    <property type="match status" value="1"/>
</dbReference>
<comment type="caution">
    <text evidence="9">The sequence shown here is derived from an EMBL/GenBank/DDBJ whole genome shotgun (WGS) entry which is preliminary data.</text>
</comment>
<dbReference type="InterPro" id="IPR013655">
    <property type="entry name" value="PAS_fold_3"/>
</dbReference>
<sequence>MKKPKKPLAAEHVHSLPNAPYAEFLIEMAEQINQVVFVFDIATSQFLYLNPSFESIWTLTRESVSTHPENVVKSIHKDDLDFLTNAYQELKGGTQQNVEFRINHPDGSESTIRLSAFLIKTRTGRVAVAGFATDVTEYKKYSDILKRHAAKKNSILEILSHDLAGPLGSIQGLATILEGNTQKKEDIEILQLIKETSTRGITLIRDFVKQEFLESADIELIKTRVELVSKIQQIIEQYKLSEQNIAKTFHFSSSREKIYAEIDEVKFMQVINNLISNAIKFTYDGGVITTRIEDKNKSVVISIQDDGIGIPEHLREGLFEKFTKARRPGIKGEPSVGLGMSITKTIVEWHDGTIGFESKENKGTTFYIEIPKEKSIST</sequence>